<feature type="repeat" description="TPR" evidence="1">
    <location>
        <begin position="435"/>
        <end position="468"/>
    </location>
</feature>
<dbReference type="RefSeq" id="WP_146515469.1">
    <property type="nucleotide sequence ID" value="NZ_SJPI01000002.1"/>
</dbReference>
<keyword evidence="1" id="KW-0802">TPR repeat</keyword>
<feature type="domain" description="Cytochrome c-type biogenesis protein H TPR" evidence="3">
    <location>
        <begin position="529"/>
        <end position="633"/>
    </location>
</feature>
<dbReference type="InterPro" id="IPR011717">
    <property type="entry name" value="TPR-4"/>
</dbReference>
<feature type="repeat" description="TPR" evidence="1">
    <location>
        <begin position="469"/>
        <end position="502"/>
    </location>
</feature>
<feature type="repeat" description="TPR" evidence="1">
    <location>
        <begin position="605"/>
        <end position="638"/>
    </location>
</feature>
<sequence>MNLVKPTTQLNHRQSLWFAIALTLLTMFAYLPAMNAGFIWDDDDYVINNDTLRDVNGLWRIWTDPAATPQYYPFVHSTFWLEYQTWGLNARGYHIVNIIIHMLNALLLWRVCRRLDIPLAWLIGLIFALHPVHVESVAWITERKNVLSGLFYLGSASAYLRFLGSSPRQDGEAGKAASGSNSNWKFYGLSLALFGAALLSKTVTATLPAALVLLIWWKHGTVSRRRILELVPMFVVGIGFGMLTVWLEKYHVGAEGIDWDLSLLERFLIAGRVICFYAAKLLMPLGLVFTYPRWDVDASQTWQYFFPIIVAGTIVSLFVLRNRISRGPVVAFCFFCGTLFPALGFFDVYPMRFSFVADHFQYLASIGMIVLYVQLVSLAFRKLIGSNEQSRNRGLIAVACLLSLVLGTLTWKQTLIYKDLETLWRDTIARNPTSWMAHNNLGALLNRRGDYAEASEHLMESMRLKPNFADSVSNLGKAREGLGDFAQAQTLYEQAVQISPTHAKALNNLAAIYGMQGRLDESRQLIDRALQSDPTLAAAFGNLGSLESVQGNLPAAIEHYRRSLELDPSLTDVRLNLAKLFIQKADFSSARQELQAVLDQSPQNVSALLNLGIVYVNQDQLSMAVDAFEKVLDTDSENVPAMRNLAYTLRLMGRDERAEALSAAADRIVNPPQ</sequence>
<feature type="transmembrane region" description="Helical" evidence="2">
    <location>
        <begin position="16"/>
        <end position="40"/>
    </location>
</feature>
<dbReference type="PANTHER" id="PTHR44395">
    <property type="match status" value="1"/>
</dbReference>
<reference evidence="4 5" key="1">
    <citation type="submission" date="2019-02" db="EMBL/GenBank/DDBJ databases">
        <title>Deep-cultivation of Planctomycetes and their phenomic and genomic characterization uncovers novel biology.</title>
        <authorList>
            <person name="Wiegand S."/>
            <person name="Jogler M."/>
            <person name="Boedeker C."/>
            <person name="Pinto D."/>
            <person name="Vollmers J."/>
            <person name="Rivas-Marin E."/>
            <person name="Kohn T."/>
            <person name="Peeters S.H."/>
            <person name="Heuer A."/>
            <person name="Rast P."/>
            <person name="Oberbeckmann S."/>
            <person name="Bunk B."/>
            <person name="Jeske O."/>
            <person name="Meyerdierks A."/>
            <person name="Storesund J.E."/>
            <person name="Kallscheuer N."/>
            <person name="Luecker S."/>
            <person name="Lage O.M."/>
            <person name="Pohl T."/>
            <person name="Merkel B.J."/>
            <person name="Hornburger P."/>
            <person name="Mueller R.-W."/>
            <person name="Bruemmer F."/>
            <person name="Labrenz M."/>
            <person name="Spormann A.M."/>
            <person name="Op Den Camp H."/>
            <person name="Overmann J."/>
            <person name="Amann R."/>
            <person name="Jetten M.S.M."/>
            <person name="Mascher T."/>
            <person name="Medema M.H."/>
            <person name="Devos D.P."/>
            <person name="Kaster A.-K."/>
            <person name="Ovreas L."/>
            <person name="Rohde M."/>
            <person name="Galperin M.Y."/>
            <person name="Jogler C."/>
        </authorList>
    </citation>
    <scope>NUCLEOTIDE SEQUENCE [LARGE SCALE GENOMIC DNA]</scope>
    <source>
        <strain evidence="4 5">Pla22</strain>
    </source>
</reference>
<evidence type="ECO:0000313" key="4">
    <source>
        <dbReference type="EMBL" id="TWT50199.1"/>
    </source>
</evidence>
<evidence type="ECO:0000256" key="1">
    <source>
        <dbReference type="PROSITE-ProRule" id="PRU00339"/>
    </source>
</evidence>
<keyword evidence="5" id="KW-1185">Reference proteome</keyword>
<accession>A0A5C5WJ81</accession>
<evidence type="ECO:0000259" key="3">
    <source>
        <dbReference type="Pfam" id="PF23914"/>
    </source>
</evidence>
<dbReference type="SMART" id="SM00028">
    <property type="entry name" value="TPR"/>
    <property type="match status" value="6"/>
</dbReference>
<protein>
    <submittedName>
        <fullName evidence="4">TPR repeat-containing protein YrrB</fullName>
    </submittedName>
</protein>
<feature type="repeat" description="TPR" evidence="1">
    <location>
        <begin position="537"/>
        <end position="570"/>
    </location>
</feature>
<keyword evidence="2" id="KW-0472">Membrane</keyword>
<feature type="transmembrane region" description="Helical" evidence="2">
    <location>
        <begin position="119"/>
        <end position="140"/>
    </location>
</feature>
<dbReference type="EMBL" id="SJPI01000002">
    <property type="protein sequence ID" value="TWT50199.1"/>
    <property type="molecule type" value="Genomic_DNA"/>
</dbReference>
<keyword evidence="2" id="KW-1133">Transmembrane helix</keyword>
<dbReference type="InterPro" id="IPR056413">
    <property type="entry name" value="TPR_CcmH_CycH"/>
</dbReference>
<dbReference type="Proteomes" id="UP000316598">
    <property type="component" value="Unassembled WGS sequence"/>
</dbReference>
<dbReference type="Pfam" id="PF13424">
    <property type="entry name" value="TPR_12"/>
    <property type="match status" value="1"/>
</dbReference>
<dbReference type="AlphaFoldDB" id="A0A5C5WJ81"/>
<dbReference type="Gene3D" id="1.25.40.10">
    <property type="entry name" value="Tetratricopeptide repeat domain"/>
    <property type="match status" value="1"/>
</dbReference>
<comment type="caution">
    <text evidence="4">The sequence shown here is derived from an EMBL/GenBank/DDBJ whole genome shotgun (WGS) entry which is preliminary data.</text>
</comment>
<dbReference type="OrthoDB" id="9797765at2"/>
<evidence type="ECO:0000313" key="5">
    <source>
        <dbReference type="Proteomes" id="UP000316598"/>
    </source>
</evidence>
<feature type="repeat" description="TPR" evidence="1">
    <location>
        <begin position="571"/>
        <end position="604"/>
    </location>
</feature>
<gene>
    <name evidence="4" type="primary">yrrB</name>
    <name evidence="4" type="ORF">Pla22_29400</name>
</gene>
<feature type="transmembrane region" description="Helical" evidence="2">
    <location>
        <begin position="229"/>
        <end position="247"/>
    </location>
</feature>
<feature type="transmembrane region" description="Helical" evidence="2">
    <location>
        <begin position="329"/>
        <end position="348"/>
    </location>
</feature>
<dbReference type="InterPro" id="IPR011990">
    <property type="entry name" value="TPR-like_helical_dom_sf"/>
</dbReference>
<dbReference type="PROSITE" id="PS50005">
    <property type="entry name" value="TPR"/>
    <property type="match status" value="6"/>
</dbReference>
<dbReference type="Pfam" id="PF23914">
    <property type="entry name" value="TPR_CcmH_CycH"/>
    <property type="match status" value="1"/>
</dbReference>
<feature type="transmembrane region" description="Helical" evidence="2">
    <location>
        <begin position="301"/>
        <end position="320"/>
    </location>
</feature>
<feature type="transmembrane region" description="Helical" evidence="2">
    <location>
        <begin position="360"/>
        <end position="380"/>
    </location>
</feature>
<dbReference type="PANTHER" id="PTHR44395:SF1">
    <property type="entry name" value="PROTEIN O-MANNOSYL-TRANSFERASE TMTC3"/>
    <property type="match status" value="1"/>
</dbReference>
<feature type="transmembrane region" description="Helical" evidence="2">
    <location>
        <begin position="184"/>
        <end position="217"/>
    </location>
</feature>
<name>A0A5C5WJ81_9BACT</name>
<feature type="repeat" description="TPR" evidence="1">
    <location>
        <begin position="503"/>
        <end position="536"/>
    </location>
</feature>
<organism evidence="4 5">
    <name type="scientific">Rubripirellula amarantea</name>
    <dbReference type="NCBI Taxonomy" id="2527999"/>
    <lineage>
        <taxon>Bacteria</taxon>
        <taxon>Pseudomonadati</taxon>
        <taxon>Planctomycetota</taxon>
        <taxon>Planctomycetia</taxon>
        <taxon>Pirellulales</taxon>
        <taxon>Pirellulaceae</taxon>
        <taxon>Rubripirellula</taxon>
    </lineage>
</organism>
<dbReference type="GO" id="GO:0042802">
    <property type="term" value="F:identical protein binding"/>
    <property type="evidence" value="ECO:0007669"/>
    <property type="project" value="InterPro"/>
</dbReference>
<dbReference type="InterPro" id="IPR019734">
    <property type="entry name" value="TPR_rpt"/>
</dbReference>
<dbReference type="SUPFAM" id="SSF48452">
    <property type="entry name" value="TPR-like"/>
    <property type="match status" value="1"/>
</dbReference>
<keyword evidence="2" id="KW-0812">Transmembrane</keyword>
<feature type="transmembrane region" description="Helical" evidence="2">
    <location>
        <begin position="92"/>
        <end position="112"/>
    </location>
</feature>
<dbReference type="Pfam" id="PF07721">
    <property type="entry name" value="TPR_4"/>
    <property type="match status" value="1"/>
</dbReference>
<feature type="transmembrane region" description="Helical" evidence="2">
    <location>
        <begin position="392"/>
        <end position="411"/>
    </location>
</feature>
<proteinExistence type="predicted"/>
<evidence type="ECO:0000256" key="2">
    <source>
        <dbReference type="SAM" id="Phobius"/>
    </source>
</evidence>